<comment type="caution">
    <text evidence="2">The sequence shown here is derived from an EMBL/GenBank/DDBJ whole genome shotgun (WGS) entry which is preliminary data.</text>
</comment>
<evidence type="ECO:0000313" key="2">
    <source>
        <dbReference type="EMBL" id="TQF13989.1"/>
    </source>
</evidence>
<keyword evidence="1" id="KW-0472">Membrane</keyword>
<reference evidence="2 3" key="1">
    <citation type="submission" date="2019-06" db="EMBL/GenBank/DDBJ databases">
        <authorList>
            <person name="Livingstone P."/>
            <person name="Whitworth D."/>
        </authorList>
    </citation>
    <scope>NUCLEOTIDE SEQUENCE [LARGE SCALE GENOMIC DNA]</scope>
    <source>
        <strain evidence="2 3">AM401</strain>
    </source>
</reference>
<keyword evidence="3" id="KW-1185">Reference proteome</keyword>
<dbReference type="OrthoDB" id="5379116at2"/>
<organism evidence="2 3">
    <name type="scientific">Myxococcus llanfairpwllgwyngyllgogerychwyrndrobwllllantysiliogogogochensis</name>
    <dbReference type="NCBI Taxonomy" id="2590453"/>
    <lineage>
        <taxon>Bacteria</taxon>
        <taxon>Pseudomonadati</taxon>
        <taxon>Myxococcota</taxon>
        <taxon>Myxococcia</taxon>
        <taxon>Myxococcales</taxon>
        <taxon>Cystobacterineae</taxon>
        <taxon>Myxococcaceae</taxon>
        <taxon>Myxococcus</taxon>
    </lineage>
</organism>
<dbReference type="AlphaFoldDB" id="A0A540WY94"/>
<proteinExistence type="predicted"/>
<accession>A0A540WY94</accession>
<evidence type="ECO:0000256" key="1">
    <source>
        <dbReference type="SAM" id="Phobius"/>
    </source>
</evidence>
<name>A0A540WY94_9BACT</name>
<sequence length="609" mass="67253">MSVEAPRASRAPPWFRARRGRWRLLLGWGLVVVLAVEGLLNLVLNVGLVPAQLARATPRTRVEWRGGWWLWPGPVHLRGFSVWQRDARAEWRIDAETVEAHASLFALLSRRVHAQGVRAQGVSVHAEPMPAMETTPTRRRHSHPWEIELRDIELEDLHELTLKPVRYVGPGQAKGSVRLVTGQRLTVTLDTLHLEDGALEQEGRTVARVREVSGVLDLDAIRAAPEEPRRVAKFDGRMGVRLEILDLAWLGALLSREHPDLLREGAGQLDAEVRIQGGHLAAGSRVDASGAPLELRVGPVRVRAPWSVHGEVTEDGGTGAHSVLKMRFTPVHVEGKAGRVLEIPEVSLTLRAKTDAPDAKPQVKHELHVMRSRPVDLRMLNAWMGKTFHVESGHATLEASDSTSGQEESQRLRLDLSSNLVEGRWAGILMLGKASAEIDARRLRLHGKSLGLDGSALHLNHVSADVPHITIRGWSGRFDLPHARLTLEPVELEAHFSAHFSNADPFVALLTAEKKLPGFLSPLLEARDLRVTGQARMSDAGLQVRALHAKADGLELEGRLDTARGTTHALIYAKVGILSGAIEVKPGDTHVQLKDARRWYEERLPTPSR</sequence>
<dbReference type="Proteomes" id="UP000315369">
    <property type="component" value="Unassembled WGS sequence"/>
</dbReference>
<protein>
    <recommendedName>
        <fullName evidence="4">AsmA-like C-terminal domain-containing protein</fullName>
    </recommendedName>
</protein>
<keyword evidence="1" id="KW-1133">Transmembrane helix</keyword>
<dbReference type="RefSeq" id="WP_141644280.1">
    <property type="nucleotide sequence ID" value="NZ_VIFM01000081.1"/>
</dbReference>
<gene>
    <name evidence="2" type="ORF">FJV41_20890</name>
</gene>
<evidence type="ECO:0008006" key="4">
    <source>
        <dbReference type="Google" id="ProtNLM"/>
    </source>
</evidence>
<dbReference type="EMBL" id="VIFM01000081">
    <property type="protein sequence ID" value="TQF13989.1"/>
    <property type="molecule type" value="Genomic_DNA"/>
</dbReference>
<feature type="transmembrane region" description="Helical" evidence="1">
    <location>
        <begin position="24"/>
        <end position="44"/>
    </location>
</feature>
<keyword evidence="1" id="KW-0812">Transmembrane</keyword>
<evidence type="ECO:0000313" key="3">
    <source>
        <dbReference type="Proteomes" id="UP000315369"/>
    </source>
</evidence>